<reference evidence="2" key="3">
    <citation type="submission" date="2021-01" db="EMBL/GenBank/DDBJ databases">
        <authorList>
            <consortium name="Genoscope - CEA"/>
            <person name="William W."/>
        </authorList>
    </citation>
    <scope>NUCLEOTIDE SEQUENCE</scope>
</reference>
<dbReference type="EMBL" id="LK032017">
    <property type="protein sequence ID" value="CDY12136.1"/>
    <property type="molecule type" value="Genomic_DNA"/>
</dbReference>
<dbReference type="InterPro" id="IPR050354">
    <property type="entry name" value="F-box/kelch-repeat_ARATH"/>
</dbReference>
<dbReference type="CDD" id="cd22152">
    <property type="entry name" value="F-box_AtAFR-like"/>
    <property type="match status" value="1"/>
</dbReference>
<protein>
    <submittedName>
        <fullName evidence="2">(rape) hypothetical protein</fullName>
    </submittedName>
    <submittedName>
        <fullName evidence="3">BnaC03g60520D protein</fullName>
    </submittedName>
</protein>
<proteinExistence type="predicted"/>
<dbReference type="SUPFAM" id="SSF81383">
    <property type="entry name" value="F-box domain"/>
    <property type="match status" value="1"/>
</dbReference>
<evidence type="ECO:0000313" key="3">
    <source>
        <dbReference type="EMBL" id="CDY12136.1"/>
    </source>
</evidence>
<dbReference type="PROSITE" id="PS50181">
    <property type="entry name" value="FBOX"/>
    <property type="match status" value="1"/>
</dbReference>
<name>A0A078FFX7_BRANA</name>
<dbReference type="InterPro" id="IPR036047">
    <property type="entry name" value="F-box-like_dom_sf"/>
</dbReference>
<dbReference type="InterPro" id="IPR001810">
    <property type="entry name" value="F-box_dom"/>
</dbReference>
<dbReference type="PANTHER" id="PTHR24414">
    <property type="entry name" value="F-BOX/KELCH-REPEAT PROTEIN SKIP4"/>
    <property type="match status" value="1"/>
</dbReference>
<gene>
    <name evidence="3" type="primary">BnaC03g60520D</name>
    <name evidence="2" type="ORF">DARMORV10_C03P77770.1</name>
    <name evidence="3" type="ORF">GSBRNA2T00061129001</name>
</gene>
<dbReference type="Pfam" id="PF00646">
    <property type="entry name" value="F-box"/>
    <property type="match status" value="1"/>
</dbReference>
<keyword evidence="4" id="KW-1185">Reference proteome</keyword>
<dbReference type="EMBL" id="HG994367">
    <property type="protein sequence ID" value="CAF1709991.1"/>
    <property type="molecule type" value="Genomic_DNA"/>
</dbReference>
<accession>A0A078FFX7</accession>
<reference evidence="3" key="2">
    <citation type="submission" date="2014-06" db="EMBL/GenBank/DDBJ databases">
        <authorList>
            <person name="Genoscope - CEA"/>
        </authorList>
    </citation>
    <scope>NUCLEOTIDE SEQUENCE</scope>
</reference>
<dbReference type="PANTHER" id="PTHR24414:SF184">
    <property type="entry name" value="GALACTOSE OXIDASE_KELCH REPEAT SUPERFAMILY PROTEIN"/>
    <property type="match status" value="1"/>
</dbReference>
<reference evidence="3 4" key="1">
    <citation type="journal article" date="2014" name="Science">
        <title>Plant genetics. Early allopolyploid evolution in the post-Neolithic Brassica napus oilseed genome.</title>
        <authorList>
            <person name="Chalhoub B."/>
            <person name="Denoeud F."/>
            <person name="Liu S."/>
            <person name="Parkin I.A."/>
            <person name="Tang H."/>
            <person name="Wang X."/>
            <person name="Chiquet J."/>
            <person name="Belcram H."/>
            <person name="Tong C."/>
            <person name="Samans B."/>
            <person name="Correa M."/>
            <person name="Da Silva C."/>
            <person name="Just J."/>
            <person name="Falentin C."/>
            <person name="Koh C.S."/>
            <person name="Le Clainche I."/>
            <person name="Bernard M."/>
            <person name="Bento P."/>
            <person name="Noel B."/>
            <person name="Labadie K."/>
            <person name="Alberti A."/>
            <person name="Charles M."/>
            <person name="Arnaud D."/>
            <person name="Guo H."/>
            <person name="Daviaud C."/>
            <person name="Alamery S."/>
            <person name="Jabbari K."/>
            <person name="Zhao M."/>
            <person name="Edger P.P."/>
            <person name="Chelaifa H."/>
            <person name="Tack D."/>
            <person name="Lassalle G."/>
            <person name="Mestiri I."/>
            <person name="Schnel N."/>
            <person name="Le Paslier M.C."/>
            <person name="Fan G."/>
            <person name="Renault V."/>
            <person name="Bayer P.E."/>
            <person name="Golicz A.A."/>
            <person name="Manoli S."/>
            <person name="Lee T.H."/>
            <person name="Thi V.H."/>
            <person name="Chalabi S."/>
            <person name="Hu Q."/>
            <person name="Fan C."/>
            <person name="Tollenaere R."/>
            <person name="Lu Y."/>
            <person name="Battail C."/>
            <person name="Shen J."/>
            <person name="Sidebottom C.H."/>
            <person name="Wang X."/>
            <person name="Canaguier A."/>
            <person name="Chauveau A."/>
            <person name="Berard A."/>
            <person name="Deniot G."/>
            <person name="Guan M."/>
            <person name="Liu Z."/>
            <person name="Sun F."/>
            <person name="Lim Y.P."/>
            <person name="Lyons E."/>
            <person name="Town C.D."/>
            <person name="Bancroft I."/>
            <person name="Wang X."/>
            <person name="Meng J."/>
            <person name="Ma J."/>
            <person name="Pires J.C."/>
            <person name="King G.J."/>
            <person name="Brunel D."/>
            <person name="Delourme R."/>
            <person name="Renard M."/>
            <person name="Aury J.M."/>
            <person name="Adams K.L."/>
            <person name="Batley J."/>
            <person name="Snowdon R.J."/>
            <person name="Tost J."/>
            <person name="Edwards D."/>
            <person name="Zhou Y."/>
            <person name="Hua W."/>
            <person name="Sharpe A.G."/>
            <person name="Paterson A.H."/>
            <person name="Guan C."/>
            <person name="Wincker P."/>
        </authorList>
    </citation>
    <scope>NUCLEOTIDE SEQUENCE [LARGE SCALE GENOMIC DNA]</scope>
    <source>
        <strain evidence="4">cv. Darmor-bzh</strain>
    </source>
</reference>
<organism evidence="3 4">
    <name type="scientific">Brassica napus</name>
    <name type="common">Rape</name>
    <dbReference type="NCBI Taxonomy" id="3708"/>
    <lineage>
        <taxon>Eukaryota</taxon>
        <taxon>Viridiplantae</taxon>
        <taxon>Streptophyta</taxon>
        <taxon>Embryophyta</taxon>
        <taxon>Tracheophyta</taxon>
        <taxon>Spermatophyta</taxon>
        <taxon>Magnoliopsida</taxon>
        <taxon>eudicotyledons</taxon>
        <taxon>Gunneridae</taxon>
        <taxon>Pentapetalae</taxon>
        <taxon>rosids</taxon>
        <taxon>malvids</taxon>
        <taxon>Brassicales</taxon>
        <taxon>Brassicaceae</taxon>
        <taxon>Brassiceae</taxon>
        <taxon>Brassica</taxon>
    </lineage>
</organism>
<sequence length="83" mass="9650">MAIPTSTSMNEDEPPFKKRRLTFIRRQMTILMLPDDLILNCLARISRLDYPTLSLVSKRFRSLLTLVELYQTRTLLGCTESCL</sequence>
<dbReference type="AlphaFoldDB" id="A0A078FFX7"/>
<dbReference type="Proteomes" id="UP001295469">
    <property type="component" value="Chromosome C03"/>
</dbReference>
<evidence type="ECO:0000313" key="2">
    <source>
        <dbReference type="EMBL" id="CAF1709991.1"/>
    </source>
</evidence>
<dbReference type="SMART" id="SM00256">
    <property type="entry name" value="FBOX"/>
    <property type="match status" value="1"/>
</dbReference>
<dbReference type="Gramene" id="CDY12136">
    <property type="protein sequence ID" value="CDY12136"/>
    <property type="gene ID" value="GSBRNA2T00061129001"/>
</dbReference>
<evidence type="ECO:0000313" key="4">
    <source>
        <dbReference type="Proteomes" id="UP000028999"/>
    </source>
</evidence>
<evidence type="ECO:0000259" key="1">
    <source>
        <dbReference type="PROSITE" id="PS50181"/>
    </source>
</evidence>
<feature type="domain" description="F-box" evidence="1">
    <location>
        <begin position="27"/>
        <end position="73"/>
    </location>
</feature>
<dbReference type="Proteomes" id="UP000028999">
    <property type="component" value="Unassembled WGS sequence"/>
</dbReference>
<dbReference type="PaxDb" id="3708-A0A078FFX7"/>